<protein>
    <submittedName>
        <fullName evidence="2">Uncharacterized protein</fullName>
    </submittedName>
</protein>
<keyword evidence="1" id="KW-0812">Transmembrane</keyword>
<evidence type="ECO:0000313" key="2">
    <source>
        <dbReference type="EMBL" id="MDQ0208872.1"/>
    </source>
</evidence>
<dbReference type="Proteomes" id="UP001225034">
    <property type="component" value="Unassembled WGS sequence"/>
</dbReference>
<dbReference type="RefSeq" id="WP_306985288.1">
    <property type="nucleotide sequence ID" value="NZ_JAUSUA010000007.1"/>
</dbReference>
<sequence length="72" mass="8150">MTGINLFKSLMYGVLALFLVLQRNDVMIPIIDFEKLIGGVLIFVAILESGISLTLFYLQVSEDRKKTRTNDL</sequence>
<name>A0ABT9YNT4_9BACI</name>
<keyword evidence="1" id="KW-0472">Membrane</keyword>
<reference evidence="2 3" key="1">
    <citation type="submission" date="2023-07" db="EMBL/GenBank/DDBJ databases">
        <title>Genomic Encyclopedia of Type Strains, Phase IV (KMG-IV): sequencing the most valuable type-strain genomes for metagenomic binning, comparative biology and taxonomic classification.</title>
        <authorList>
            <person name="Goeker M."/>
        </authorList>
    </citation>
    <scope>NUCLEOTIDE SEQUENCE [LARGE SCALE GENOMIC DNA]</scope>
    <source>
        <strain evidence="2 3">DSM 19154</strain>
    </source>
</reference>
<feature type="transmembrane region" description="Helical" evidence="1">
    <location>
        <begin position="37"/>
        <end position="58"/>
    </location>
</feature>
<organism evidence="2 3">
    <name type="scientific">Alkalicoccobacillus murimartini</name>
    <dbReference type="NCBI Taxonomy" id="171685"/>
    <lineage>
        <taxon>Bacteria</taxon>
        <taxon>Bacillati</taxon>
        <taxon>Bacillota</taxon>
        <taxon>Bacilli</taxon>
        <taxon>Bacillales</taxon>
        <taxon>Bacillaceae</taxon>
        <taxon>Alkalicoccobacillus</taxon>
    </lineage>
</organism>
<evidence type="ECO:0000313" key="3">
    <source>
        <dbReference type="Proteomes" id="UP001225034"/>
    </source>
</evidence>
<evidence type="ECO:0000256" key="1">
    <source>
        <dbReference type="SAM" id="Phobius"/>
    </source>
</evidence>
<keyword evidence="1" id="KW-1133">Transmembrane helix</keyword>
<accession>A0ABT9YNT4</accession>
<proteinExistence type="predicted"/>
<dbReference type="EMBL" id="JAUSUA010000007">
    <property type="protein sequence ID" value="MDQ0208872.1"/>
    <property type="molecule type" value="Genomic_DNA"/>
</dbReference>
<comment type="caution">
    <text evidence="2">The sequence shown here is derived from an EMBL/GenBank/DDBJ whole genome shotgun (WGS) entry which is preliminary data.</text>
</comment>
<gene>
    <name evidence="2" type="ORF">J2S05_003696</name>
</gene>
<keyword evidence="3" id="KW-1185">Reference proteome</keyword>